<name>I0L696_9ACTN</name>
<dbReference type="EMBL" id="CAIE01000034">
    <property type="protein sequence ID" value="CCH19343.1"/>
    <property type="molecule type" value="Genomic_DNA"/>
</dbReference>
<proteinExistence type="predicted"/>
<evidence type="ECO:0008006" key="4">
    <source>
        <dbReference type="Google" id="ProtNLM"/>
    </source>
</evidence>
<feature type="compositionally biased region" description="Low complexity" evidence="1">
    <location>
        <begin position="27"/>
        <end position="38"/>
    </location>
</feature>
<accession>I0L696</accession>
<reference evidence="3" key="1">
    <citation type="journal article" date="2012" name="J. Bacteriol.">
        <title>Genome Sequence of Micromonospora lupini Lupac 08, Isolated from Root Nodules of Lupinus angustifolius.</title>
        <authorList>
            <person name="Alonso-Vega P."/>
            <person name="Normand P."/>
            <person name="Bacigalupe R."/>
            <person name="Pujic P."/>
            <person name="Lajus A."/>
            <person name="Vallenet D."/>
            <person name="Carro L."/>
            <person name="Coll P."/>
            <person name="Trujillo M.E."/>
        </authorList>
    </citation>
    <scope>NUCLEOTIDE SEQUENCE [LARGE SCALE GENOMIC DNA]</scope>
    <source>
        <strain evidence="3">Lupac 08</strain>
    </source>
</reference>
<feature type="compositionally biased region" description="Pro residues" evidence="1">
    <location>
        <begin position="1"/>
        <end position="10"/>
    </location>
</feature>
<evidence type="ECO:0000313" key="3">
    <source>
        <dbReference type="Proteomes" id="UP000003448"/>
    </source>
</evidence>
<organism evidence="2 3">
    <name type="scientific">Micromonospora lupini str. Lupac 08</name>
    <dbReference type="NCBI Taxonomy" id="1150864"/>
    <lineage>
        <taxon>Bacteria</taxon>
        <taxon>Bacillati</taxon>
        <taxon>Actinomycetota</taxon>
        <taxon>Actinomycetes</taxon>
        <taxon>Micromonosporales</taxon>
        <taxon>Micromonosporaceae</taxon>
        <taxon>Micromonospora</taxon>
    </lineage>
</organism>
<sequence length="144" mass="15773">MSDVTPPGPPTRRGDGKGRPLRGMPLSSSCGSDCRSPSTNASLVIDGSRPEERFSYTHWCTPGRWLGPEAMATGQGSPLPPDSWGSPTTGSWSAYARFRRWQRKGTRQRILTTLQALADAAGRITWDMFVTRPAPEPTAVNEWL</sequence>
<dbReference type="STRING" id="1150864.MILUP08_30059"/>
<gene>
    <name evidence="2" type="ORF">MILUP08_30059</name>
</gene>
<dbReference type="AlphaFoldDB" id="I0L696"/>
<feature type="region of interest" description="Disordered" evidence="1">
    <location>
        <begin position="67"/>
        <end position="88"/>
    </location>
</feature>
<protein>
    <recommendedName>
        <fullName evidence="4">Transposase</fullName>
    </recommendedName>
</protein>
<comment type="caution">
    <text evidence="2">The sequence shown here is derived from an EMBL/GenBank/DDBJ whole genome shotgun (WGS) entry which is preliminary data.</text>
</comment>
<evidence type="ECO:0000313" key="2">
    <source>
        <dbReference type="EMBL" id="CCH19343.1"/>
    </source>
</evidence>
<dbReference type="Proteomes" id="UP000003448">
    <property type="component" value="Unassembled WGS sequence"/>
</dbReference>
<keyword evidence="3" id="KW-1185">Reference proteome</keyword>
<evidence type="ECO:0000256" key="1">
    <source>
        <dbReference type="SAM" id="MobiDB-lite"/>
    </source>
</evidence>
<feature type="region of interest" description="Disordered" evidence="1">
    <location>
        <begin position="1"/>
        <end position="47"/>
    </location>
</feature>